<feature type="transmembrane region" description="Helical" evidence="17">
    <location>
        <begin position="34"/>
        <end position="57"/>
    </location>
</feature>
<comment type="similarity">
    <text evidence="2">Belongs to the Ca(2+):cation antiporter (CaCA) (TC 2.A.19) family. SLC24A subfamily.</text>
</comment>
<evidence type="ECO:0000313" key="19">
    <source>
        <dbReference type="EMBL" id="BAD36898.1"/>
    </source>
</evidence>
<evidence type="ECO:0000256" key="14">
    <source>
        <dbReference type="ARBA" id="ARBA00023065"/>
    </source>
</evidence>
<comment type="subcellular location">
    <subcellularLocation>
        <location evidence="1">Membrane</location>
        <topology evidence="1">Multi-pass membrane protein</topology>
    </subcellularLocation>
</comment>
<feature type="transmembrane region" description="Helical" evidence="17">
    <location>
        <begin position="444"/>
        <end position="466"/>
    </location>
</feature>
<dbReference type="Gene3D" id="1.20.1420.30">
    <property type="entry name" value="NCX, central ion-binding region"/>
    <property type="match status" value="2"/>
</dbReference>
<dbReference type="AlphaFoldDB" id="Q68Y54"/>
<keyword evidence="5" id="KW-0633">Potassium transport</keyword>
<keyword evidence="9" id="KW-0106">Calcium</keyword>
<keyword evidence="8" id="KW-0732">Signal</keyword>
<evidence type="ECO:0000256" key="6">
    <source>
        <dbReference type="ARBA" id="ARBA00022568"/>
    </source>
</evidence>
<keyword evidence="10" id="KW-0769">Symport</keyword>
<reference evidence="19" key="2">
    <citation type="journal article" date="2006" name="Zygote">
        <title>Na+ /Ca2+ exchanger contributes to asterosap-induced elevation of intracellular Ca2+ concentration in starfish spermatozoa.</title>
        <authorList>
            <person name="Islam M.S."/>
            <person name="Kawase O."/>
            <person name="Hase S."/>
            <person name="Minakata H."/>
            <person name="Hoshi M."/>
            <person name="Matsumoto M."/>
        </authorList>
    </citation>
    <scope>NUCLEOTIDE SEQUENCE</scope>
</reference>
<keyword evidence="3" id="KW-0813">Transport</keyword>
<dbReference type="InterPro" id="IPR004837">
    <property type="entry name" value="NaCa_Exmemb"/>
</dbReference>
<dbReference type="Pfam" id="PF01699">
    <property type="entry name" value="Na_Ca_ex"/>
    <property type="match status" value="2"/>
</dbReference>
<evidence type="ECO:0000256" key="8">
    <source>
        <dbReference type="ARBA" id="ARBA00022729"/>
    </source>
</evidence>
<gene>
    <name evidence="19" type="primary">sfNCKX</name>
</gene>
<dbReference type="FunFam" id="1.20.1420.30:FF:000009">
    <property type="entry name" value="sodium/potassium/calcium exchanger 5 isoform X2"/>
    <property type="match status" value="1"/>
</dbReference>
<keyword evidence="7 17" id="KW-0812">Transmembrane</keyword>
<feature type="transmembrane region" description="Helical" evidence="17">
    <location>
        <begin position="590"/>
        <end position="607"/>
    </location>
</feature>
<keyword evidence="4" id="KW-0050">Antiport</keyword>
<feature type="domain" description="Sodium/calcium exchanger membrane region" evidence="18">
    <location>
        <begin position="105"/>
        <end position="244"/>
    </location>
</feature>
<evidence type="ECO:0000256" key="4">
    <source>
        <dbReference type="ARBA" id="ARBA00022449"/>
    </source>
</evidence>
<keyword evidence="13" id="KW-0915">Sodium</keyword>
<feature type="transmembrane region" description="Helical" evidence="17">
    <location>
        <begin position="139"/>
        <end position="161"/>
    </location>
</feature>
<evidence type="ECO:0000256" key="3">
    <source>
        <dbReference type="ARBA" id="ARBA00022448"/>
    </source>
</evidence>
<evidence type="ECO:0000256" key="17">
    <source>
        <dbReference type="SAM" id="Phobius"/>
    </source>
</evidence>
<dbReference type="PANTHER" id="PTHR10846">
    <property type="entry name" value="SODIUM/POTASSIUM/CALCIUM EXCHANGER"/>
    <property type="match status" value="1"/>
</dbReference>
<sequence length="616" mass="67728">MRSTELYPCLPQRPMGTSDIMLTRPSTKKLGTRWLVRIGILFGIFATSTLIFALSSVGASNAEPSMYNTRQLLGTGDTNATVVDSCTTLYEVNHVPGLFVTIYIILIFVLFISLAIICDDFFVPSLEAISERLELSEDVAGATFMAAGSSAPELFISIIGVSKESDVGVGTIVGTAVFNILIIIALTAALAGQVLKLDWRPLVRDCISYGISIICFIIFAWDGVIEIYEAIILLGLYVAYIVLMKLNSRIMNLSCKRCRRGQVEPIESGLSQDEMAGSSTKVVTSGDEAFTPAVRLQKHTSVHSDRKMSVISNKSIAGVPPSASNKHIFHHVKHGELAANFATKRHSVISMHHEHVVPPQDGNQLKEKVIEEDEEIEEELTLKPIPCLPAISMYYPERTEVLQSRCGCLRLVLKWAMFIVSFPFMCAFTWTIPNCSNPKYKRLYLVSFLMSIVWIAGLSTAMVTLVERAGCILNIDHYFMGLVFVAVGTSVPDALSSILVARDGFGDMAVSNAIGSNVFDINLGLGLPFFIRILITSSPINLLSETDEMMLASGALLMAPHAKFGFILLAILFFTLIVFCGVRFQLNKFVGVSFVMLYVAFIVYALLQEFVCKYSC</sequence>
<dbReference type="InterPro" id="IPR044880">
    <property type="entry name" value="NCX_ion-bd_dom_sf"/>
</dbReference>
<keyword evidence="12 17" id="KW-1133">Transmembrane helix</keyword>
<evidence type="ECO:0000256" key="11">
    <source>
        <dbReference type="ARBA" id="ARBA00022958"/>
    </source>
</evidence>
<dbReference type="PANTHER" id="PTHR10846:SF8">
    <property type="entry name" value="INNER MEMBRANE PROTEIN YRBG"/>
    <property type="match status" value="1"/>
</dbReference>
<dbReference type="NCBIfam" id="TIGR00367">
    <property type="entry name" value="calcium/sodium antiporter"/>
    <property type="match status" value="1"/>
</dbReference>
<dbReference type="GO" id="GO:0005262">
    <property type="term" value="F:calcium channel activity"/>
    <property type="evidence" value="ECO:0007669"/>
    <property type="project" value="TreeGrafter"/>
</dbReference>
<feature type="transmembrane region" description="Helical" evidence="17">
    <location>
        <begin position="167"/>
        <end position="190"/>
    </location>
</feature>
<feature type="transmembrane region" description="Helical" evidence="17">
    <location>
        <begin position="202"/>
        <end position="221"/>
    </location>
</feature>
<name>Q68Y54_ASTAM</name>
<evidence type="ECO:0000256" key="10">
    <source>
        <dbReference type="ARBA" id="ARBA00022847"/>
    </source>
</evidence>
<dbReference type="GO" id="GO:0008273">
    <property type="term" value="F:calcium, potassium:sodium antiporter activity"/>
    <property type="evidence" value="ECO:0007669"/>
    <property type="project" value="TreeGrafter"/>
</dbReference>
<dbReference type="GO" id="GO:0015293">
    <property type="term" value="F:symporter activity"/>
    <property type="evidence" value="ECO:0007669"/>
    <property type="project" value="UniProtKB-KW"/>
</dbReference>
<feature type="transmembrane region" description="Helical" evidence="17">
    <location>
        <begin position="478"/>
        <end position="501"/>
    </location>
</feature>
<evidence type="ECO:0000256" key="16">
    <source>
        <dbReference type="ARBA" id="ARBA00023201"/>
    </source>
</evidence>
<evidence type="ECO:0000259" key="18">
    <source>
        <dbReference type="Pfam" id="PF01699"/>
    </source>
</evidence>
<feature type="transmembrane region" description="Helical" evidence="17">
    <location>
        <begin position="98"/>
        <end position="118"/>
    </location>
</feature>
<evidence type="ECO:0000256" key="15">
    <source>
        <dbReference type="ARBA" id="ARBA00023136"/>
    </source>
</evidence>
<proteinExistence type="evidence at transcript level"/>
<keyword evidence="16" id="KW-0739">Sodium transport</keyword>
<keyword evidence="14" id="KW-0406">Ion transport</keyword>
<evidence type="ECO:0000256" key="7">
    <source>
        <dbReference type="ARBA" id="ARBA00022692"/>
    </source>
</evidence>
<feature type="transmembrane region" description="Helical" evidence="17">
    <location>
        <begin position="564"/>
        <end position="584"/>
    </location>
</feature>
<evidence type="ECO:0000256" key="5">
    <source>
        <dbReference type="ARBA" id="ARBA00022538"/>
    </source>
</evidence>
<feature type="transmembrane region" description="Helical" evidence="17">
    <location>
        <begin position="412"/>
        <end position="432"/>
    </location>
</feature>
<keyword evidence="15 17" id="KW-0472">Membrane</keyword>
<reference evidence="19" key="1">
    <citation type="submission" date="2004-08" db="EMBL/GenBank/DDBJ databases">
        <authorList>
            <person name="Islam S."/>
        </authorList>
    </citation>
    <scope>NUCLEOTIDE SEQUENCE</scope>
</reference>
<evidence type="ECO:0000256" key="9">
    <source>
        <dbReference type="ARBA" id="ARBA00022837"/>
    </source>
</evidence>
<dbReference type="GO" id="GO:0006874">
    <property type="term" value="P:intracellular calcium ion homeostasis"/>
    <property type="evidence" value="ECO:0007669"/>
    <property type="project" value="TreeGrafter"/>
</dbReference>
<dbReference type="GO" id="GO:0005886">
    <property type="term" value="C:plasma membrane"/>
    <property type="evidence" value="ECO:0007669"/>
    <property type="project" value="TreeGrafter"/>
</dbReference>
<organism evidence="19">
    <name type="scientific">Asterias amurensis</name>
    <name type="common">Northern Pacific seastar</name>
    <dbReference type="NCBI Taxonomy" id="7602"/>
    <lineage>
        <taxon>Eukaryota</taxon>
        <taxon>Metazoa</taxon>
        <taxon>Echinodermata</taxon>
        <taxon>Eleutherozoa</taxon>
        <taxon>Asterozoa</taxon>
        <taxon>Asteroidea</taxon>
        <taxon>Forcipulatacea</taxon>
        <taxon>Forcipulatida</taxon>
        <taxon>Asteriidae</taxon>
        <taxon>Asterias</taxon>
    </lineage>
</organism>
<keyword evidence="6" id="KW-0109">Calcium transport</keyword>
<keyword evidence="11" id="KW-0630">Potassium</keyword>
<evidence type="ECO:0000256" key="13">
    <source>
        <dbReference type="ARBA" id="ARBA00023053"/>
    </source>
</evidence>
<feature type="transmembrane region" description="Helical" evidence="17">
    <location>
        <begin position="227"/>
        <end position="247"/>
    </location>
</feature>
<evidence type="ECO:0000256" key="2">
    <source>
        <dbReference type="ARBA" id="ARBA00005364"/>
    </source>
</evidence>
<evidence type="ECO:0000256" key="1">
    <source>
        <dbReference type="ARBA" id="ARBA00004141"/>
    </source>
</evidence>
<dbReference type="EMBL" id="AB188343">
    <property type="protein sequence ID" value="BAD36898.1"/>
    <property type="molecule type" value="mRNA"/>
</dbReference>
<feature type="domain" description="Sodium/calcium exchanger membrane region" evidence="18">
    <location>
        <begin position="444"/>
        <end position="606"/>
    </location>
</feature>
<evidence type="ECO:0000256" key="12">
    <source>
        <dbReference type="ARBA" id="ARBA00022989"/>
    </source>
</evidence>
<feature type="transmembrane region" description="Helical" evidence="17">
    <location>
        <begin position="521"/>
        <end position="543"/>
    </location>
</feature>
<dbReference type="InterPro" id="IPR004481">
    <property type="entry name" value="K/Na/Ca-exchanger"/>
</dbReference>
<accession>Q68Y54</accession>
<protein>
    <submittedName>
        <fullName evidence="19">Na+/Ca2+ exchanger</fullName>
    </submittedName>
</protein>